<organism evidence="2 3">
    <name type="scientific">Candidatus Mediterraneibacter quadrami</name>
    <dbReference type="NCBI Taxonomy" id="2838684"/>
    <lineage>
        <taxon>Bacteria</taxon>
        <taxon>Bacillati</taxon>
        <taxon>Bacillota</taxon>
        <taxon>Clostridia</taxon>
        <taxon>Lachnospirales</taxon>
        <taxon>Lachnospiraceae</taxon>
        <taxon>Mediterraneibacter</taxon>
    </lineage>
</organism>
<dbReference type="Pfam" id="PF04854">
    <property type="entry name" value="DUF624"/>
    <property type="match status" value="1"/>
</dbReference>
<feature type="transmembrane region" description="Helical" evidence="1">
    <location>
        <begin position="179"/>
        <end position="198"/>
    </location>
</feature>
<reference evidence="2" key="2">
    <citation type="submission" date="2021-04" db="EMBL/GenBank/DDBJ databases">
        <authorList>
            <person name="Gilroy R."/>
        </authorList>
    </citation>
    <scope>NUCLEOTIDE SEQUENCE</scope>
    <source>
        <strain evidence="2">ChiBcec15-3976</strain>
    </source>
</reference>
<dbReference type="AlphaFoldDB" id="A0A9D2RDB5"/>
<keyword evidence="1" id="KW-0812">Transmembrane</keyword>
<reference evidence="2" key="1">
    <citation type="journal article" date="2021" name="PeerJ">
        <title>Extensive microbial diversity within the chicken gut microbiome revealed by metagenomics and culture.</title>
        <authorList>
            <person name="Gilroy R."/>
            <person name="Ravi A."/>
            <person name="Getino M."/>
            <person name="Pursley I."/>
            <person name="Horton D.L."/>
            <person name="Alikhan N.F."/>
            <person name="Baker D."/>
            <person name="Gharbi K."/>
            <person name="Hall N."/>
            <person name="Watson M."/>
            <person name="Adriaenssens E.M."/>
            <person name="Foster-Nyarko E."/>
            <person name="Jarju S."/>
            <person name="Secka A."/>
            <person name="Antonio M."/>
            <person name="Oren A."/>
            <person name="Chaudhuri R.R."/>
            <person name="La Ragione R."/>
            <person name="Hildebrand F."/>
            <person name="Pallen M.J."/>
        </authorList>
    </citation>
    <scope>NUCLEOTIDE SEQUENCE</scope>
    <source>
        <strain evidence="2">ChiBcec15-3976</strain>
    </source>
</reference>
<protein>
    <submittedName>
        <fullName evidence="2">YesL family protein</fullName>
    </submittedName>
</protein>
<feature type="transmembrane region" description="Helical" evidence="1">
    <location>
        <begin position="151"/>
        <end position="173"/>
    </location>
</feature>
<evidence type="ECO:0000313" key="3">
    <source>
        <dbReference type="Proteomes" id="UP000823909"/>
    </source>
</evidence>
<accession>A0A9D2RDB5</accession>
<evidence type="ECO:0000256" key="1">
    <source>
        <dbReference type="SAM" id="Phobius"/>
    </source>
</evidence>
<feature type="transmembrane region" description="Helical" evidence="1">
    <location>
        <begin position="20"/>
        <end position="43"/>
    </location>
</feature>
<name>A0A9D2RDB5_9FIRM</name>
<sequence length="206" mass="23203">MSLFSADNKLIQFIDKYVDFMLLQLLTAVCCLPVFTIGPAYTAKYYTSMKLARGEAPNVLKSFMKALKENFRQGILLEFPAVPAILILIVDWYLTGSTYLGVFTYVLLSVMIVVTFVVYMVYAFAFPLLARYHAGTGRILKSALTVGMGKLWVSIIFMLCTAVLVWACIEWIIYGAFVWLIGGAGLCWIRSLLLVRVMDDIEKKES</sequence>
<keyword evidence="1" id="KW-0472">Membrane</keyword>
<evidence type="ECO:0000313" key="2">
    <source>
        <dbReference type="EMBL" id="HJD42725.1"/>
    </source>
</evidence>
<comment type="caution">
    <text evidence="2">The sequence shown here is derived from an EMBL/GenBank/DDBJ whole genome shotgun (WGS) entry which is preliminary data.</text>
</comment>
<dbReference type="Proteomes" id="UP000823909">
    <property type="component" value="Unassembled WGS sequence"/>
</dbReference>
<feature type="transmembrane region" description="Helical" evidence="1">
    <location>
        <begin position="74"/>
        <end position="94"/>
    </location>
</feature>
<dbReference type="InterPro" id="IPR006938">
    <property type="entry name" value="DUF624"/>
</dbReference>
<feature type="transmembrane region" description="Helical" evidence="1">
    <location>
        <begin position="106"/>
        <end position="130"/>
    </location>
</feature>
<keyword evidence="1" id="KW-1133">Transmembrane helix</keyword>
<dbReference type="EMBL" id="DWUU01000041">
    <property type="protein sequence ID" value="HJD42725.1"/>
    <property type="molecule type" value="Genomic_DNA"/>
</dbReference>
<gene>
    <name evidence="2" type="ORF">H9910_06915</name>
</gene>
<proteinExistence type="predicted"/>